<organism evidence="2 3">
    <name type="scientific">Bradyrhizobium erythrophlei</name>
    <dbReference type="NCBI Taxonomy" id="1437360"/>
    <lineage>
        <taxon>Bacteria</taxon>
        <taxon>Pseudomonadati</taxon>
        <taxon>Pseudomonadota</taxon>
        <taxon>Alphaproteobacteria</taxon>
        <taxon>Hyphomicrobiales</taxon>
        <taxon>Nitrobacteraceae</taxon>
        <taxon>Bradyrhizobium</taxon>
    </lineage>
</organism>
<evidence type="ECO:0000313" key="2">
    <source>
        <dbReference type="EMBL" id="SHH46789.1"/>
    </source>
</evidence>
<evidence type="ECO:0008006" key="4">
    <source>
        <dbReference type="Google" id="ProtNLM"/>
    </source>
</evidence>
<keyword evidence="1" id="KW-0812">Transmembrane</keyword>
<gene>
    <name evidence="2" type="ORF">SAMN05444169_7603</name>
</gene>
<proteinExistence type="predicted"/>
<dbReference type="RefSeq" id="WP_079570766.1">
    <property type="nucleotide sequence ID" value="NZ_LT670818.1"/>
</dbReference>
<dbReference type="AlphaFoldDB" id="A0A1M5T7S2"/>
<dbReference type="Proteomes" id="UP000190675">
    <property type="component" value="Chromosome I"/>
</dbReference>
<evidence type="ECO:0000256" key="1">
    <source>
        <dbReference type="SAM" id="Phobius"/>
    </source>
</evidence>
<dbReference type="EMBL" id="LT670818">
    <property type="protein sequence ID" value="SHH46789.1"/>
    <property type="molecule type" value="Genomic_DNA"/>
</dbReference>
<protein>
    <recommendedName>
        <fullName evidence="4">Holin of 3TMs, for gene-transfer release</fullName>
    </recommendedName>
</protein>
<accession>A0A1M5T7S2</accession>
<feature type="transmembrane region" description="Helical" evidence="1">
    <location>
        <begin position="74"/>
        <end position="95"/>
    </location>
</feature>
<dbReference type="OrthoDB" id="8449249at2"/>
<reference evidence="2 3" key="1">
    <citation type="submission" date="2016-11" db="EMBL/GenBank/DDBJ databases">
        <authorList>
            <person name="Jaros S."/>
            <person name="Januszkiewicz K."/>
            <person name="Wedrychowicz H."/>
        </authorList>
    </citation>
    <scope>NUCLEOTIDE SEQUENCE [LARGE SCALE GENOMIC DNA]</scope>
    <source>
        <strain evidence="2 3">GAS242</strain>
    </source>
</reference>
<keyword evidence="1" id="KW-0472">Membrane</keyword>
<name>A0A1M5T7S2_9BRAD</name>
<sequence length="131" mass="15186">MFSWLSLIPFVGKIIDGLSAYAQKKQDVALEKYKVDGTVNVQLINQETEVVKARQALLAAGQQYLGVRIMQYGFVYPLIVWFASIVFYCLFHPYFPQIKPILAFPDPLNQWAGWMVMYLFLHTSVQEYLKK</sequence>
<evidence type="ECO:0000313" key="3">
    <source>
        <dbReference type="Proteomes" id="UP000190675"/>
    </source>
</evidence>
<feature type="transmembrane region" description="Helical" evidence="1">
    <location>
        <begin position="111"/>
        <end position="129"/>
    </location>
</feature>
<keyword evidence="1" id="KW-1133">Transmembrane helix</keyword>